<protein>
    <recommendedName>
        <fullName evidence="2">26S proteasome non-ATPase regulatory subunit 8</fullName>
    </recommendedName>
</protein>
<dbReference type="PANTHER" id="PTHR12387">
    <property type="entry name" value="26S PROTEASOME NON-ATPASE REGULATORY SUBUNIT 8"/>
    <property type="match status" value="1"/>
</dbReference>
<evidence type="ECO:0000313" key="6">
    <source>
        <dbReference type="Proteomes" id="UP001164746"/>
    </source>
</evidence>
<dbReference type="InterPro" id="IPR000717">
    <property type="entry name" value="PCI_dom"/>
</dbReference>
<accession>A0ABY7FA88</accession>
<keyword evidence="6" id="KW-1185">Reference proteome</keyword>
<feature type="domain" description="PCI" evidence="4">
    <location>
        <begin position="438"/>
        <end position="626"/>
    </location>
</feature>
<comment type="similarity">
    <text evidence="1">Belongs to the proteasome subunit S14 family.</text>
</comment>
<reference evidence="5" key="1">
    <citation type="submission" date="2022-11" db="EMBL/GenBank/DDBJ databases">
        <title>Centuries of genome instability and evolution in soft-shell clam transmissible cancer (bioRxiv).</title>
        <authorList>
            <person name="Hart S.F.M."/>
            <person name="Yonemitsu M.A."/>
            <person name="Giersch R.M."/>
            <person name="Beal B.F."/>
            <person name="Arriagada G."/>
            <person name="Davis B.W."/>
            <person name="Ostrander E.A."/>
            <person name="Goff S.P."/>
            <person name="Metzger M.J."/>
        </authorList>
    </citation>
    <scope>NUCLEOTIDE SEQUENCE</scope>
    <source>
        <strain evidence="5">MELC-2E11</strain>
        <tissue evidence="5">Siphon/mantle</tissue>
    </source>
</reference>
<dbReference type="PROSITE" id="PS50250">
    <property type="entry name" value="PCI"/>
    <property type="match status" value="2"/>
</dbReference>
<dbReference type="InterPro" id="IPR006746">
    <property type="entry name" value="26S_Psome_Rpn12"/>
</dbReference>
<evidence type="ECO:0000256" key="3">
    <source>
        <dbReference type="ARBA" id="ARBA00022942"/>
    </source>
</evidence>
<dbReference type="Proteomes" id="UP001164746">
    <property type="component" value="Chromosome 11"/>
</dbReference>
<gene>
    <name evidence="5" type="ORF">MAR_000350</name>
</gene>
<organism evidence="5 6">
    <name type="scientific">Mya arenaria</name>
    <name type="common">Soft-shell clam</name>
    <dbReference type="NCBI Taxonomy" id="6604"/>
    <lineage>
        <taxon>Eukaryota</taxon>
        <taxon>Metazoa</taxon>
        <taxon>Spiralia</taxon>
        <taxon>Lophotrochozoa</taxon>
        <taxon>Mollusca</taxon>
        <taxon>Bivalvia</taxon>
        <taxon>Autobranchia</taxon>
        <taxon>Heteroconchia</taxon>
        <taxon>Euheterodonta</taxon>
        <taxon>Imparidentia</taxon>
        <taxon>Neoheterodontei</taxon>
        <taxon>Myida</taxon>
        <taxon>Myoidea</taxon>
        <taxon>Myidae</taxon>
        <taxon>Mya</taxon>
    </lineage>
</organism>
<feature type="domain" description="PCI" evidence="4">
    <location>
        <begin position="116"/>
        <end position="291"/>
    </location>
</feature>
<dbReference type="PANTHER" id="PTHR12387:SF0">
    <property type="entry name" value="26S PROTEASOME NON-ATPASE REGULATORY SUBUNIT 8"/>
    <property type="match status" value="1"/>
</dbReference>
<dbReference type="Gene3D" id="1.25.40.990">
    <property type="match status" value="4"/>
</dbReference>
<evidence type="ECO:0000256" key="2">
    <source>
        <dbReference type="ARBA" id="ARBA00014939"/>
    </source>
</evidence>
<evidence type="ECO:0000313" key="5">
    <source>
        <dbReference type="EMBL" id="WAR18512.1"/>
    </source>
</evidence>
<sequence>MEQSVKEFKNNIYIKHPVSMEQYLMEGSYNKDMHSIIFQVFLARGNVPADNYNFFIDILLNTIRNEIAGCIEKAYEKIALNEAARMLFYDSVKQMKEYAQQRKWDLKTDGFFYFAQEEKDTDDVIPAKTLAEQTIIDNLPESTYKYQLLGLNLLCLLAQNRVAEFHTELELLPVKELQNNIYIKHPVSMEQYLMEGSYNKVFLARGNVPADNYNFFIDILLNTIRNEIAGCIEKAYEKIALNEAARMLFYDSVKQMKEYAQQRKWDLKTDGFFYFAQEEKDTDDVIPAKTLAEQTIIDNLPESTYKYQLLGLNLLCLLAQNRVAEFHTELELLPVKELQNNIYIKHPVSMEQYLMEGSYNKVFLARGNVPADNYNFFIDILLNTIRNEIAGCIEKAYEKIALNEAARMLFYDSVKQMKEYAQQRKWDLKTDGFFYFAQEEKDTDDVIPAKTLAEQTIIDNLPESTYKYQLLGLNLLCLLAQNRVAEFHTELELLPVKELQNNIYIKHPVSMEQYLMEGSYNKVFLARGNVPADNYNFFIDILLNTIRNEIAGCIEKAYEKIALNEAARMLFYDSVKQMKEYAQQRKWDLKTDGFFYFAQEEKDTDDVIPAKTLAEQTIMYARELEMIV</sequence>
<dbReference type="Pfam" id="PF10075">
    <property type="entry name" value="CSN8_PSD8_EIF3K"/>
    <property type="match status" value="4"/>
</dbReference>
<keyword evidence="3" id="KW-0647">Proteasome</keyword>
<proteinExistence type="inferred from homology"/>
<dbReference type="InterPro" id="IPR033464">
    <property type="entry name" value="CSN8_PSD8_EIF3K"/>
</dbReference>
<evidence type="ECO:0000256" key="1">
    <source>
        <dbReference type="ARBA" id="ARBA00009627"/>
    </source>
</evidence>
<name>A0ABY7FA88_MYAAR</name>
<dbReference type="EMBL" id="CP111022">
    <property type="protein sequence ID" value="WAR18512.1"/>
    <property type="molecule type" value="Genomic_DNA"/>
</dbReference>
<evidence type="ECO:0000259" key="4">
    <source>
        <dbReference type="PROSITE" id="PS50250"/>
    </source>
</evidence>